<dbReference type="Pfam" id="PF02113">
    <property type="entry name" value="Peptidase_S13"/>
    <property type="match status" value="1"/>
</dbReference>
<dbReference type="GO" id="GO:0000270">
    <property type="term" value="P:peptidoglycan metabolic process"/>
    <property type="evidence" value="ECO:0007669"/>
    <property type="project" value="TreeGrafter"/>
</dbReference>
<keyword evidence="2 4" id="KW-0378">Hydrolase</keyword>
<protein>
    <submittedName>
        <fullName evidence="4">D-alanyl-D-alanine carboxypeptidase/D-alanyl-D-alanine-endopeptidase</fullName>
        <ecNumber evidence="4">3.4.16.4</ecNumber>
    </submittedName>
</protein>
<evidence type="ECO:0000256" key="3">
    <source>
        <dbReference type="SAM" id="SignalP"/>
    </source>
</evidence>
<dbReference type="Gene3D" id="3.50.80.20">
    <property type="entry name" value="D-Ala-D-Ala carboxypeptidase C, peptidase S13"/>
    <property type="match status" value="1"/>
</dbReference>
<dbReference type="NCBIfam" id="TIGR00666">
    <property type="entry name" value="PBP4"/>
    <property type="match status" value="1"/>
</dbReference>
<feature type="chain" id="PRO_5025398339" evidence="3">
    <location>
        <begin position="23"/>
        <end position="494"/>
    </location>
</feature>
<dbReference type="PANTHER" id="PTHR30023">
    <property type="entry name" value="D-ALANYL-D-ALANINE CARBOXYPEPTIDASE"/>
    <property type="match status" value="1"/>
</dbReference>
<feature type="signal peptide" evidence="3">
    <location>
        <begin position="1"/>
        <end position="22"/>
    </location>
</feature>
<dbReference type="InterPro" id="IPR000667">
    <property type="entry name" value="Peptidase_S13"/>
</dbReference>
<proteinExistence type="inferred from homology"/>
<accession>A0A6A4R8N1</accession>
<keyword evidence="3" id="KW-0732">Signal</keyword>
<dbReference type="EMBL" id="WSFO01000010">
    <property type="protein sequence ID" value="KAE9628348.1"/>
    <property type="molecule type" value="Genomic_DNA"/>
</dbReference>
<evidence type="ECO:0000313" key="4">
    <source>
        <dbReference type="EMBL" id="KAE9628348.1"/>
    </source>
</evidence>
<dbReference type="SUPFAM" id="SSF56601">
    <property type="entry name" value="beta-lactamase/transpeptidase-like"/>
    <property type="match status" value="1"/>
</dbReference>
<comment type="caution">
    <text evidence="4">The sequence shown here is derived from an EMBL/GenBank/DDBJ whole genome shotgun (WGS) entry which is preliminary data.</text>
</comment>
<dbReference type="RefSeq" id="WP_158980569.1">
    <property type="nucleotide sequence ID" value="NZ_WSFO01000010.1"/>
</dbReference>
<dbReference type="GO" id="GO:0006508">
    <property type="term" value="P:proteolysis"/>
    <property type="evidence" value="ECO:0007669"/>
    <property type="project" value="InterPro"/>
</dbReference>
<evidence type="ECO:0000256" key="2">
    <source>
        <dbReference type="ARBA" id="ARBA00022801"/>
    </source>
</evidence>
<sequence length="494" mass="52930">MVSRRHFLLSSLALIGARGAWANAPTTSLRPHARREAVRVSTADGLKGVLRRAALPGKVACAVADVETGLRLEAENGAAGLPPASVAKALTSLYALDVLGADHRFQTKVIATGGLRGGVIQGDLILVGGGDPTLSTDHLAQMAKALKSAGVREVKGGFKLWDGALPYVRSIDPDQPDHVGYSPAISGLSLNYNRVHFEWKRAGQKWAVTMDARTEKYRPEVSTARMKVVTRTTPVYTYSDKGGADQWTVANAALGKGGSRWLPVRRPAEYTGDVFRTMARANGIVLGKPRKLKSLPKGEVLAQHSSAALSVLLRGMLKYSNNLMAEMIGMSASAASGRRPNSLKASADSMNRWAAGKYGMTSTRLVDHSGLGEKSRMSPNDLVGALIAARKGGQLKPLLKPFLMRDANGKVNKNHPIKVNAKTGTLNFVSGLGGFMTAADGTELAFAIFAADQGARSRIKRADRERPEGARGWNRKAKKMQQKLIERWGSVYGS</sequence>
<keyword evidence="4" id="KW-0121">Carboxypeptidase</keyword>
<dbReference type="InterPro" id="IPR012338">
    <property type="entry name" value="Beta-lactam/transpept-like"/>
</dbReference>
<evidence type="ECO:0000256" key="1">
    <source>
        <dbReference type="ARBA" id="ARBA00006096"/>
    </source>
</evidence>
<reference evidence="4 5" key="1">
    <citation type="submission" date="2019-12" db="EMBL/GenBank/DDBJ databases">
        <authorList>
            <person name="Zhang Y.-J."/>
        </authorList>
    </citation>
    <scope>NUCLEOTIDE SEQUENCE [LARGE SCALE GENOMIC DNA]</scope>
    <source>
        <strain evidence="4 5">H18S-6</strain>
    </source>
</reference>
<dbReference type="PRINTS" id="PR00922">
    <property type="entry name" value="DADACBPTASE3"/>
</dbReference>
<dbReference type="PANTHER" id="PTHR30023:SF0">
    <property type="entry name" value="PENICILLIN-SENSITIVE CARBOXYPEPTIDASE A"/>
    <property type="match status" value="1"/>
</dbReference>
<keyword evidence="4" id="KW-0645">Protease</keyword>
<evidence type="ECO:0000313" key="5">
    <source>
        <dbReference type="Proteomes" id="UP000441586"/>
    </source>
</evidence>
<dbReference type="Gene3D" id="3.40.710.10">
    <property type="entry name" value="DD-peptidase/beta-lactamase superfamily"/>
    <property type="match status" value="1"/>
</dbReference>
<gene>
    <name evidence="4" type="primary">dacB</name>
    <name evidence="4" type="ORF">GP644_16900</name>
</gene>
<dbReference type="AlphaFoldDB" id="A0A6A4R8N1"/>
<dbReference type="EC" id="3.4.16.4" evidence="4"/>
<comment type="similarity">
    <text evidence="1">Belongs to the peptidase S13 family.</text>
</comment>
<dbReference type="GO" id="GO:0009002">
    <property type="term" value="F:serine-type D-Ala-D-Ala carboxypeptidase activity"/>
    <property type="evidence" value="ECO:0007669"/>
    <property type="project" value="UniProtKB-EC"/>
</dbReference>
<name>A0A6A4R8N1_9RHOB</name>
<dbReference type="Proteomes" id="UP000441586">
    <property type="component" value="Unassembled WGS sequence"/>
</dbReference>
<organism evidence="4 5">
    <name type="scientific">Parasedimentitalea maritima</name>
    <dbReference type="NCBI Taxonomy" id="2578117"/>
    <lineage>
        <taxon>Bacteria</taxon>
        <taxon>Pseudomonadati</taxon>
        <taxon>Pseudomonadota</taxon>
        <taxon>Alphaproteobacteria</taxon>
        <taxon>Rhodobacterales</taxon>
        <taxon>Paracoccaceae</taxon>
        <taxon>Parasedimentitalea</taxon>
    </lineage>
</organism>